<organism evidence="2 3">
    <name type="scientific">Cynara cardunculus var. scolymus</name>
    <name type="common">Globe artichoke</name>
    <name type="synonym">Cynara scolymus</name>
    <dbReference type="NCBI Taxonomy" id="59895"/>
    <lineage>
        <taxon>Eukaryota</taxon>
        <taxon>Viridiplantae</taxon>
        <taxon>Streptophyta</taxon>
        <taxon>Embryophyta</taxon>
        <taxon>Tracheophyta</taxon>
        <taxon>Spermatophyta</taxon>
        <taxon>Magnoliopsida</taxon>
        <taxon>eudicotyledons</taxon>
        <taxon>Gunneridae</taxon>
        <taxon>Pentapetalae</taxon>
        <taxon>asterids</taxon>
        <taxon>campanulids</taxon>
        <taxon>Asterales</taxon>
        <taxon>Asteraceae</taxon>
        <taxon>Carduoideae</taxon>
        <taxon>Cardueae</taxon>
        <taxon>Carduinae</taxon>
        <taxon>Cynara</taxon>
    </lineage>
</organism>
<dbReference type="AlphaFoldDB" id="A0A118K532"/>
<gene>
    <name evidence="2" type="ORF">Ccrd_013165</name>
</gene>
<accession>A0A118K532</accession>
<feature type="region of interest" description="Disordered" evidence="1">
    <location>
        <begin position="1"/>
        <end position="32"/>
    </location>
</feature>
<dbReference type="Gramene" id="KVI08463">
    <property type="protein sequence ID" value="KVI08463"/>
    <property type="gene ID" value="Ccrd_013165"/>
</dbReference>
<proteinExistence type="predicted"/>
<dbReference type="Proteomes" id="UP000243975">
    <property type="component" value="Unassembled WGS sequence"/>
</dbReference>
<dbReference type="EMBL" id="LEKV01001118">
    <property type="protein sequence ID" value="KVI08463.1"/>
    <property type="molecule type" value="Genomic_DNA"/>
</dbReference>
<reference evidence="2 3" key="1">
    <citation type="journal article" date="2016" name="Sci. Rep.">
        <title>The genome sequence of the outbreeding globe artichoke constructed de novo incorporating a phase-aware low-pass sequencing strategy of F1 progeny.</title>
        <authorList>
            <person name="Scaglione D."/>
            <person name="Reyes-Chin-Wo S."/>
            <person name="Acquadro A."/>
            <person name="Froenicke L."/>
            <person name="Portis E."/>
            <person name="Beitel C."/>
            <person name="Tirone M."/>
            <person name="Mauro R."/>
            <person name="Lo Monaco A."/>
            <person name="Mauromicale G."/>
            <person name="Faccioli P."/>
            <person name="Cattivelli L."/>
            <person name="Rieseberg L."/>
            <person name="Michelmore R."/>
            <person name="Lanteri S."/>
        </authorList>
    </citation>
    <scope>NUCLEOTIDE SEQUENCE [LARGE SCALE GENOMIC DNA]</scope>
    <source>
        <strain evidence="2">2C</strain>
    </source>
</reference>
<name>A0A118K532_CYNCS</name>
<feature type="compositionally biased region" description="Basic and acidic residues" evidence="1">
    <location>
        <begin position="21"/>
        <end position="32"/>
    </location>
</feature>
<evidence type="ECO:0000313" key="3">
    <source>
        <dbReference type="Proteomes" id="UP000243975"/>
    </source>
</evidence>
<keyword evidence="3" id="KW-1185">Reference proteome</keyword>
<sequence length="168" mass="19801">MFKFSNKERQPIDLDDDVEDDLSKKQVEKNRRGSEIMIRIQKKKEILEYKDCIRSKMDSILAQKQSTEMLIDNAISDFPLDRDLRIMSRELQSMFGQEDTSTGDAVNNETQIHLFQTPKKTAKGSKKRMEKKSRDMEKTPIQLLECKLYQVHPWSIHRSGTVHELIWN</sequence>
<protein>
    <submittedName>
        <fullName evidence="2">Uncharacterized protein</fullName>
    </submittedName>
</protein>
<feature type="compositionally biased region" description="Basic and acidic residues" evidence="1">
    <location>
        <begin position="1"/>
        <end position="12"/>
    </location>
</feature>
<evidence type="ECO:0000256" key="1">
    <source>
        <dbReference type="SAM" id="MobiDB-lite"/>
    </source>
</evidence>
<comment type="caution">
    <text evidence="2">The sequence shown here is derived from an EMBL/GenBank/DDBJ whole genome shotgun (WGS) entry which is preliminary data.</text>
</comment>
<evidence type="ECO:0000313" key="2">
    <source>
        <dbReference type="EMBL" id="KVI08463.1"/>
    </source>
</evidence>